<dbReference type="PANTHER" id="PTHR21678">
    <property type="entry name" value="GROWTH INHIBITION AND DIFFERENTIATION RELATED PROTEIN 88"/>
    <property type="match status" value="1"/>
</dbReference>
<feature type="compositionally biased region" description="Basic and acidic residues" evidence="1">
    <location>
        <begin position="586"/>
        <end position="620"/>
    </location>
</feature>
<dbReference type="InterPro" id="IPR012677">
    <property type="entry name" value="Nucleotide-bd_a/b_plait_sf"/>
</dbReference>
<dbReference type="PROSITE" id="PS51061">
    <property type="entry name" value="R3H"/>
    <property type="match status" value="1"/>
</dbReference>
<dbReference type="SUPFAM" id="SSF82708">
    <property type="entry name" value="R3H domain"/>
    <property type="match status" value="1"/>
</dbReference>
<dbReference type="OMA" id="LQNPMLR"/>
<dbReference type="Gene3D" id="3.30.70.330">
    <property type="match status" value="1"/>
</dbReference>
<accession>A0A7M7NVM9</accession>
<dbReference type="SUPFAM" id="SSF54928">
    <property type="entry name" value="RNA-binding domain, RBD"/>
    <property type="match status" value="1"/>
</dbReference>
<dbReference type="InParanoid" id="A0A7M7NVM9"/>
<keyword evidence="4" id="KW-1185">Reference proteome</keyword>
<feature type="compositionally biased region" description="Low complexity" evidence="1">
    <location>
        <begin position="84"/>
        <end position="95"/>
    </location>
</feature>
<dbReference type="InterPro" id="IPR035979">
    <property type="entry name" value="RBD_domain_sf"/>
</dbReference>
<name>A0A7M7NVM9_STRPU</name>
<evidence type="ECO:0000313" key="3">
    <source>
        <dbReference type="EnsemblMetazoa" id="XP_030841636"/>
    </source>
</evidence>
<feature type="region of interest" description="Disordered" evidence="1">
    <location>
        <begin position="581"/>
        <end position="620"/>
    </location>
</feature>
<dbReference type="GeneID" id="581989"/>
<reference evidence="4" key="1">
    <citation type="submission" date="2015-02" db="EMBL/GenBank/DDBJ databases">
        <title>Genome sequencing for Strongylocentrotus purpuratus.</title>
        <authorList>
            <person name="Murali S."/>
            <person name="Liu Y."/>
            <person name="Vee V."/>
            <person name="English A."/>
            <person name="Wang M."/>
            <person name="Skinner E."/>
            <person name="Han Y."/>
            <person name="Muzny D.M."/>
            <person name="Worley K.C."/>
            <person name="Gibbs R.A."/>
        </authorList>
    </citation>
    <scope>NUCLEOTIDE SEQUENCE</scope>
</reference>
<protein>
    <recommendedName>
        <fullName evidence="2">R3H domain-containing protein</fullName>
    </recommendedName>
</protein>
<dbReference type="InterPro" id="IPR001374">
    <property type="entry name" value="R3H_dom"/>
</dbReference>
<dbReference type="KEGG" id="spu:581989"/>
<dbReference type="Gene3D" id="3.30.1370.50">
    <property type="entry name" value="R3H-like domain"/>
    <property type="match status" value="1"/>
</dbReference>
<feature type="compositionally biased region" description="Polar residues" evidence="1">
    <location>
        <begin position="105"/>
        <end position="123"/>
    </location>
</feature>
<dbReference type="GO" id="GO:0003676">
    <property type="term" value="F:nucleic acid binding"/>
    <property type="evidence" value="ECO:0007669"/>
    <property type="project" value="UniProtKB-UniRule"/>
</dbReference>
<dbReference type="Pfam" id="PF01424">
    <property type="entry name" value="R3H"/>
    <property type="match status" value="1"/>
</dbReference>
<evidence type="ECO:0000259" key="2">
    <source>
        <dbReference type="PROSITE" id="PS51061"/>
    </source>
</evidence>
<feature type="compositionally biased region" description="Acidic residues" evidence="1">
    <location>
        <begin position="414"/>
        <end position="427"/>
    </location>
</feature>
<dbReference type="PANTHER" id="PTHR21678:SF0">
    <property type="entry name" value="C3H1-TYPE DOMAIN-CONTAINING PROTEIN"/>
    <property type="match status" value="1"/>
</dbReference>
<sequence>RTALLLWLKGSCHFSAHKVRFVRLSPLEVLVFPPVTSYHRLLIHSTAQEFSRLCSFSISQGDNRRTVVCPKAYRIMPDSPEDTSVSSLTRKSSSSIAEGRGQVTPEGSTSDTKARQQESTSVTPPKRATPRDRSTKKNRRPDQQIYVPRRGRQTNRTSPEIPQSVKKSIDTKQPTLKGSQQSEKPLAGVGDHHINQTDRCINASSRAVEAEISSSSKALSIEDQDNLSTKLGNGAVDDRLVDTDIDQCLPSSCRTPDLEDTRREVEDKIVESLSKYRESHCEVVLNNIPCDFQRESSDNDVIQESSTEGVSIACTPAQEQPQEIVCERALKDTRIIRSGNQTKVRKLESECYKVVATQDQPPSPTEEIMADDATRLEPTGVSGNGDDKTAKIADDSKEPRKDGGEKDDVKKEDDEGEEEEDSWDTMFDEEGNSLQEDEVKEITDAVGGISVSVKKPAHDYHNFSPKDTTDYSKLEHVIEAYDFPADFKMEDLVMTFSAFNNKGFDVKWVDDTHALIVFTTPQVASDALGLQNPMLRTRLLSLASKQSKQKAKATVEFLQPYRPRPETSSLAARRMVSNALGVKSNVSKEQRDAERQKLKEAKEKKRDEKRQKADVWDGNI</sequence>
<evidence type="ECO:0000313" key="4">
    <source>
        <dbReference type="Proteomes" id="UP000007110"/>
    </source>
</evidence>
<dbReference type="RefSeq" id="XP_030841636.1">
    <property type="nucleotide sequence ID" value="XM_030985776.1"/>
</dbReference>
<proteinExistence type="predicted"/>
<feature type="compositionally biased region" description="Basic and acidic residues" evidence="1">
    <location>
        <begin position="385"/>
        <end position="413"/>
    </location>
</feature>
<reference evidence="3" key="2">
    <citation type="submission" date="2021-01" db="UniProtKB">
        <authorList>
            <consortium name="EnsemblMetazoa"/>
        </authorList>
    </citation>
    <scope>IDENTIFICATION</scope>
</reference>
<dbReference type="AlphaFoldDB" id="A0A7M7NVM9"/>
<dbReference type="InterPro" id="IPR039884">
    <property type="entry name" value="R3HC1/R3HCL"/>
</dbReference>
<feature type="region of interest" description="Disordered" evidence="1">
    <location>
        <begin position="75"/>
        <end position="194"/>
    </location>
</feature>
<dbReference type="EnsemblMetazoa" id="XM_030985776">
    <property type="protein sequence ID" value="XP_030841636"/>
    <property type="gene ID" value="LOC581989"/>
</dbReference>
<feature type="region of interest" description="Disordered" evidence="1">
    <location>
        <begin position="371"/>
        <end position="427"/>
    </location>
</feature>
<dbReference type="Proteomes" id="UP000007110">
    <property type="component" value="Unassembled WGS sequence"/>
</dbReference>
<feature type="compositionally biased region" description="Polar residues" evidence="1">
    <location>
        <begin position="171"/>
        <end position="183"/>
    </location>
</feature>
<evidence type="ECO:0000256" key="1">
    <source>
        <dbReference type="SAM" id="MobiDB-lite"/>
    </source>
</evidence>
<dbReference type="OrthoDB" id="5418203at2759"/>
<feature type="domain" description="R3H" evidence="2">
    <location>
        <begin position="8"/>
        <end position="72"/>
    </location>
</feature>
<organism evidence="3 4">
    <name type="scientific">Strongylocentrotus purpuratus</name>
    <name type="common">Purple sea urchin</name>
    <dbReference type="NCBI Taxonomy" id="7668"/>
    <lineage>
        <taxon>Eukaryota</taxon>
        <taxon>Metazoa</taxon>
        <taxon>Echinodermata</taxon>
        <taxon>Eleutherozoa</taxon>
        <taxon>Echinozoa</taxon>
        <taxon>Echinoidea</taxon>
        <taxon>Euechinoidea</taxon>
        <taxon>Echinacea</taxon>
        <taxon>Camarodonta</taxon>
        <taxon>Echinidea</taxon>
        <taxon>Strongylocentrotidae</taxon>
        <taxon>Strongylocentrotus</taxon>
    </lineage>
</organism>
<dbReference type="InterPro" id="IPR036867">
    <property type="entry name" value="R3H_dom_sf"/>
</dbReference>